<organism evidence="2 3">
    <name type="scientific">Prevotella herbatica</name>
    <dbReference type="NCBI Taxonomy" id="2801997"/>
    <lineage>
        <taxon>Bacteria</taxon>
        <taxon>Pseudomonadati</taxon>
        <taxon>Bacteroidota</taxon>
        <taxon>Bacteroidia</taxon>
        <taxon>Bacteroidales</taxon>
        <taxon>Prevotellaceae</taxon>
        <taxon>Prevotella</taxon>
    </lineage>
</organism>
<protein>
    <recommendedName>
        <fullName evidence="4">Outer membrane protein beta-barrel domain-containing protein</fullName>
    </recommendedName>
</protein>
<gene>
    <name evidence="2" type="ORF">prwr041_22560</name>
</gene>
<dbReference type="EMBL" id="AP024484">
    <property type="protein sequence ID" value="BCS86363.1"/>
    <property type="molecule type" value="Genomic_DNA"/>
</dbReference>
<accession>A0ABM7P0T1</accession>
<evidence type="ECO:0000256" key="1">
    <source>
        <dbReference type="SAM" id="SignalP"/>
    </source>
</evidence>
<evidence type="ECO:0000313" key="2">
    <source>
        <dbReference type="EMBL" id="BCS86363.1"/>
    </source>
</evidence>
<feature type="signal peptide" evidence="1">
    <location>
        <begin position="1"/>
        <end position="23"/>
    </location>
</feature>
<dbReference type="SUPFAM" id="SSF56925">
    <property type="entry name" value="OMPA-like"/>
    <property type="match status" value="1"/>
</dbReference>
<keyword evidence="1" id="KW-0732">Signal</keyword>
<reference evidence="2 3" key="1">
    <citation type="journal article" date="2022" name="Int. J. Syst. Evol. Microbiol.">
        <title>Prevotella herbatica sp. nov., a plant polysaccharide-decomposing anaerobic bacterium isolated from a methanogenic reactor.</title>
        <authorList>
            <person name="Uek A."/>
            <person name="Tonouchi A."/>
            <person name="Kaku N."/>
            <person name="Ueki K."/>
        </authorList>
    </citation>
    <scope>NUCLEOTIDE SEQUENCE [LARGE SCALE GENOMIC DNA]</scope>
    <source>
        <strain evidence="2 3">WR041</strain>
    </source>
</reference>
<name>A0ABM7P0T1_9BACT</name>
<sequence length="164" mass="17931">MQIMKKKLLMVFAALLMTVSASAQFEEGKMYCGASLTGLNLSYNGADELNLGLQAKAGYFITDDIMLSAQLGYQTSSSDVIPNHYEVGAGARYYIEQNGIFLGAGAKYVHTGHYNDFMPGVEVGYAFFISKTVTIEPALYYDQSLKDHSQYSTIGLKVGIGIYL</sequence>
<feature type="chain" id="PRO_5046373448" description="Outer membrane protein beta-barrel domain-containing protein" evidence="1">
    <location>
        <begin position="24"/>
        <end position="164"/>
    </location>
</feature>
<proteinExistence type="predicted"/>
<dbReference type="InterPro" id="IPR011250">
    <property type="entry name" value="OMP/PagP_B-barrel"/>
</dbReference>
<evidence type="ECO:0000313" key="3">
    <source>
        <dbReference type="Proteomes" id="UP001319045"/>
    </source>
</evidence>
<keyword evidence="3" id="KW-1185">Reference proteome</keyword>
<evidence type="ECO:0008006" key="4">
    <source>
        <dbReference type="Google" id="ProtNLM"/>
    </source>
</evidence>
<dbReference type="Gene3D" id="2.40.160.20">
    <property type="match status" value="1"/>
</dbReference>
<dbReference type="Proteomes" id="UP001319045">
    <property type="component" value="Chromosome"/>
</dbReference>